<dbReference type="EMBL" id="CP003944">
    <property type="protein sequence ID" value="AFZ52024.1"/>
    <property type="molecule type" value="Genomic_DNA"/>
</dbReference>
<keyword evidence="3" id="KW-1185">Reference proteome</keyword>
<dbReference type="AlphaFoldDB" id="K9YYL9"/>
<dbReference type="HOGENOM" id="CLU_3006667_0_0_3"/>
<organism evidence="2 3">
    <name type="scientific">Dactylococcopsis salina (strain PCC 8305)</name>
    <name type="common">Myxobactron salinum</name>
    <dbReference type="NCBI Taxonomy" id="13035"/>
    <lineage>
        <taxon>Bacteria</taxon>
        <taxon>Bacillati</taxon>
        <taxon>Cyanobacteriota</taxon>
        <taxon>Cyanophyceae</taxon>
        <taxon>Nodosilineales</taxon>
        <taxon>Cymatolegaceae</taxon>
        <taxon>Dactylococcopsis</taxon>
    </lineage>
</organism>
<name>K9YYL9_DACS8</name>
<gene>
    <name evidence="2" type="ORF">Dacsa_3538</name>
</gene>
<dbReference type="STRING" id="13035.Dacsa_3538"/>
<dbReference type="Proteomes" id="UP000010482">
    <property type="component" value="Chromosome"/>
</dbReference>
<sequence length="56" mass="6437">MNYYRWGSWLFLLGSSFFTFDAIGLTLEELTFSSSFYLIGCILFTLGCICFILDAQ</sequence>
<accession>K9YYL9</accession>
<keyword evidence="1" id="KW-0812">Transmembrane</keyword>
<protein>
    <submittedName>
        <fullName evidence="2">Uncharacterized protein</fullName>
    </submittedName>
</protein>
<evidence type="ECO:0000313" key="3">
    <source>
        <dbReference type="Proteomes" id="UP000010482"/>
    </source>
</evidence>
<feature type="transmembrane region" description="Helical" evidence="1">
    <location>
        <begin position="34"/>
        <end position="53"/>
    </location>
</feature>
<reference evidence="2" key="1">
    <citation type="submission" date="2012-04" db="EMBL/GenBank/DDBJ databases">
        <title>Finished genome of Dactylococcopsis salina PCC 8305.</title>
        <authorList>
            <consortium name="US DOE Joint Genome Institute"/>
            <person name="Gugger M."/>
            <person name="Coursin T."/>
            <person name="Rippka R."/>
            <person name="Tandeau De Marsac N."/>
            <person name="Huntemann M."/>
            <person name="Wei C.-L."/>
            <person name="Han J."/>
            <person name="Detter J.C."/>
            <person name="Han C."/>
            <person name="Tapia R."/>
            <person name="Daligault H."/>
            <person name="Chen A."/>
            <person name="Krypides N."/>
            <person name="Mavromatis K."/>
            <person name="Markowitz V."/>
            <person name="Szeto E."/>
            <person name="Ivanova N."/>
            <person name="Ovchinnikova G."/>
            <person name="Pagani I."/>
            <person name="Pati A."/>
            <person name="Goodwin L."/>
            <person name="Peters L."/>
            <person name="Pitluck S."/>
            <person name="Woyke T."/>
            <person name="Kerfeld C."/>
        </authorList>
    </citation>
    <scope>NUCLEOTIDE SEQUENCE [LARGE SCALE GENOMIC DNA]</scope>
    <source>
        <strain evidence="2">PCC 8305</strain>
    </source>
</reference>
<dbReference type="KEGG" id="dsl:Dacsa_3538"/>
<proteinExistence type="predicted"/>
<dbReference type="eggNOG" id="ENOG502ZE5I">
    <property type="taxonomic scope" value="Bacteria"/>
</dbReference>
<keyword evidence="1" id="KW-0472">Membrane</keyword>
<evidence type="ECO:0000256" key="1">
    <source>
        <dbReference type="SAM" id="Phobius"/>
    </source>
</evidence>
<keyword evidence="1" id="KW-1133">Transmembrane helix</keyword>
<dbReference type="RefSeq" id="WP_015230998.1">
    <property type="nucleotide sequence ID" value="NC_019780.1"/>
</dbReference>
<evidence type="ECO:0000313" key="2">
    <source>
        <dbReference type="EMBL" id="AFZ52024.1"/>
    </source>
</evidence>